<keyword evidence="3 9" id="KW-0479">Metal-binding</keyword>
<accession>A0ABX7H054</accession>
<dbReference type="SUPFAM" id="SSF69055">
    <property type="entry name" value="1-deoxy-D-xylulose-5-phosphate reductoisomerase, C-terminal domain"/>
    <property type="match status" value="1"/>
</dbReference>
<evidence type="ECO:0000256" key="1">
    <source>
        <dbReference type="ARBA" id="ARBA00005094"/>
    </source>
</evidence>
<comment type="pathway">
    <text evidence="1 9">Isoprenoid biosynthesis; isopentenyl diphosphate biosynthesis via DXP pathway; isopentenyl diphosphate from 1-deoxy-D-xylulose 5-phosphate: step 1/6.</text>
</comment>
<evidence type="ECO:0000256" key="7">
    <source>
        <dbReference type="ARBA" id="ARBA00023229"/>
    </source>
</evidence>
<feature type="binding site" evidence="9">
    <location>
        <position position="126"/>
    </location>
    <ligand>
        <name>NADPH</name>
        <dbReference type="ChEBI" id="CHEBI:57783"/>
    </ligand>
</feature>
<evidence type="ECO:0000259" key="11">
    <source>
        <dbReference type="Pfam" id="PF08436"/>
    </source>
</evidence>
<evidence type="ECO:0000259" key="10">
    <source>
        <dbReference type="Pfam" id="PF02670"/>
    </source>
</evidence>
<feature type="domain" description="1-deoxy-D-xylulose 5-phosphate reductoisomerase N-terminal" evidence="10">
    <location>
        <begin position="4"/>
        <end position="132"/>
    </location>
</feature>
<feature type="domain" description="DXP reductoisomerase C-terminal" evidence="12">
    <location>
        <begin position="273"/>
        <end position="379"/>
    </location>
</feature>
<dbReference type="InterPro" id="IPR013512">
    <property type="entry name" value="DXP_reductoisomerase_N"/>
</dbReference>
<keyword evidence="5 9" id="KW-0560">Oxidoreductase</keyword>
<comment type="catalytic activity">
    <reaction evidence="8">
        <text>2-C-methyl-D-erythritol 4-phosphate + NADP(+) = 1-deoxy-D-xylulose 5-phosphate + NADPH + H(+)</text>
        <dbReference type="Rhea" id="RHEA:13717"/>
        <dbReference type="ChEBI" id="CHEBI:15378"/>
        <dbReference type="ChEBI" id="CHEBI:57783"/>
        <dbReference type="ChEBI" id="CHEBI:57792"/>
        <dbReference type="ChEBI" id="CHEBI:58262"/>
        <dbReference type="ChEBI" id="CHEBI:58349"/>
        <dbReference type="EC" id="1.1.1.267"/>
    </reaction>
    <physiologicalReaction direction="right-to-left" evidence="8">
        <dbReference type="Rhea" id="RHEA:13719"/>
    </physiologicalReaction>
</comment>
<dbReference type="InterPro" id="IPR036291">
    <property type="entry name" value="NAD(P)-bd_dom_sf"/>
</dbReference>
<dbReference type="EC" id="1.1.1.267" evidence="9"/>
<protein>
    <recommendedName>
        <fullName evidence="9">1-deoxy-D-xylulose 5-phosphate reductoisomerase</fullName>
        <shortName evidence="9">DXP reductoisomerase</shortName>
        <ecNumber evidence="9">1.1.1.267</ecNumber>
    </recommendedName>
    <alternativeName>
        <fullName evidence="9">1-deoxyxylulose-5-phosphate reductoisomerase</fullName>
    </alternativeName>
    <alternativeName>
        <fullName evidence="9">2-C-methyl-D-erythritol 4-phosphate synthase</fullName>
    </alternativeName>
</protein>
<dbReference type="InterPro" id="IPR036169">
    <property type="entry name" value="DXPR_C_sf"/>
</dbReference>
<comment type="cofactor">
    <cofactor evidence="9">
        <name>Mg(2+)</name>
        <dbReference type="ChEBI" id="CHEBI:18420"/>
    </cofactor>
    <cofactor evidence="9">
        <name>Mn(2+)</name>
        <dbReference type="ChEBI" id="CHEBI:29035"/>
    </cofactor>
</comment>
<evidence type="ECO:0000256" key="8">
    <source>
        <dbReference type="ARBA" id="ARBA00048543"/>
    </source>
</evidence>
<organism evidence="13 14">
    <name type="scientific">Dyella caseinilytica</name>
    <dbReference type="NCBI Taxonomy" id="1849581"/>
    <lineage>
        <taxon>Bacteria</taxon>
        <taxon>Pseudomonadati</taxon>
        <taxon>Pseudomonadota</taxon>
        <taxon>Gammaproteobacteria</taxon>
        <taxon>Lysobacterales</taxon>
        <taxon>Rhodanobacteraceae</taxon>
        <taxon>Dyella</taxon>
    </lineage>
</organism>
<feature type="binding site" evidence="9">
    <location>
        <position position="37"/>
    </location>
    <ligand>
        <name>NADPH</name>
        <dbReference type="ChEBI" id="CHEBI:57783"/>
    </ligand>
</feature>
<dbReference type="SUPFAM" id="SSF51735">
    <property type="entry name" value="NAD(P)-binding Rossmann-fold domains"/>
    <property type="match status" value="1"/>
</dbReference>
<dbReference type="PANTHER" id="PTHR30525:SF0">
    <property type="entry name" value="1-DEOXY-D-XYLULOSE 5-PHOSPHATE REDUCTOISOMERASE, CHLOROPLASTIC"/>
    <property type="match status" value="1"/>
</dbReference>
<evidence type="ECO:0000256" key="5">
    <source>
        <dbReference type="ARBA" id="ARBA00023002"/>
    </source>
</evidence>
<evidence type="ECO:0000256" key="9">
    <source>
        <dbReference type="HAMAP-Rule" id="MF_00183"/>
    </source>
</evidence>
<proteinExistence type="inferred from homology"/>
<evidence type="ECO:0000256" key="3">
    <source>
        <dbReference type="ARBA" id="ARBA00022723"/>
    </source>
</evidence>
<dbReference type="PANTHER" id="PTHR30525">
    <property type="entry name" value="1-DEOXY-D-XYLULOSE 5-PHOSPHATE REDUCTOISOMERASE"/>
    <property type="match status" value="1"/>
</dbReference>
<sequence length="389" mass="41427">MRQVAVLDATGAIGQSALDFIRLHPDRYRASVLSSHRHVSALVQQCTLHQPGLAIIEDAALEAELARRLASAGVRCDIASGPHALIHAAASALCNIAVIAISGWTGIEAALAAARTGKHVLLGNLETAAMAGLLLRQAAAESGGRLIPLDPVLQAASRCLSQTPAQHEVRRLTLADAGGPFRGLGRAALMTVTPEQTCKSAEFEWTRRDAVNAASQMRNGQQVIAAHALFDITPDQIETRLHPWGQPHTEVEFADGSLQARRGHSEGHAIFSWALAWPESADAEDRLQPPAKAAVPPPLEKPDLATFRCLSLAYEALRAGGDAPVILNAANAVAVEAFLAGTLPFLSIADLIEQVLTELPPQSVVDIQTLREHHRTAREAARQVLRNAC</sequence>
<evidence type="ECO:0000313" key="14">
    <source>
        <dbReference type="Proteomes" id="UP000663181"/>
    </source>
</evidence>
<keyword evidence="6 9" id="KW-0464">Manganese</keyword>
<feature type="binding site" evidence="9">
    <location>
        <position position="124"/>
    </location>
    <ligand>
        <name>NADPH</name>
        <dbReference type="ChEBI" id="CHEBI:57783"/>
    </ligand>
</feature>
<dbReference type="PIRSF" id="PIRSF006205">
    <property type="entry name" value="Dxp_reductismrs"/>
    <property type="match status" value="1"/>
</dbReference>
<dbReference type="HAMAP" id="MF_00183">
    <property type="entry name" value="DXP_reductoisom"/>
    <property type="match status" value="1"/>
</dbReference>
<feature type="binding site" evidence="9">
    <location>
        <position position="13"/>
    </location>
    <ligand>
        <name>NADPH</name>
        <dbReference type="ChEBI" id="CHEBI:57783"/>
    </ligand>
</feature>
<feature type="binding site" evidence="9">
    <location>
        <position position="11"/>
    </location>
    <ligand>
        <name>NADPH</name>
        <dbReference type="ChEBI" id="CHEBI:57783"/>
    </ligand>
</feature>
<dbReference type="Gene3D" id="1.10.1740.10">
    <property type="match status" value="1"/>
</dbReference>
<evidence type="ECO:0000259" key="12">
    <source>
        <dbReference type="Pfam" id="PF13288"/>
    </source>
</evidence>
<dbReference type="InterPro" id="IPR026877">
    <property type="entry name" value="DXPR_C"/>
</dbReference>
<dbReference type="GO" id="GO:0030604">
    <property type="term" value="F:1-deoxy-D-xylulose-5-phosphate reductoisomerase activity"/>
    <property type="evidence" value="ECO:0007669"/>
    <property type="project" value="UniProtKB-EC"/>
</dbReference>
<keyword evidence="4 9" id="KW-0521">NADP</keyword>
<name>A0ABX7H054_9GAMM</name>
<evidence type="ECO:0000256" key="6">
    <source>
        <dbReference type="ARBA" id="ARBA00023211"/>
    </source>
</evidence>
<feature type="binding site" evidence="9">
    <location>
        <position position="10"/>
    </location>
    <ligand>
        <name>NADPH</name>
        <dbReference type="ChEBI" id="CHEBI:57783"/>
    </ligand>
</feature>
<dbReference type="Pfam" id="PF08436">
    <property type="entry name" value="DXP_redisom_C"/>
    <property type="match status" value="1"/>
</dbReference>
<feature type="domain" description="1-deoxy-D-xylulose 5-phosphate reductoisomerase C-terminal" evidence="11">
    <location>
        <begin position="146"/>
        <end position="230"/>
    </location>
</feature>
<dbReference type="Proteomes" id="UP000663181">
    <property type="component" value="Chromosome"/>
</dbReference>
<gene>
    <name evidence="9" type="primary">dxr</name>
    <name evidence="13" type="ORF">ISN74_14130</name>
</gene>
<comment type="caution">
    <text evidence="9">Lacks conserved residue(s) required for the propagation of feature annotation.</text>
</comment>
<evidence type="ECO:0000256" key="4">
    <source>
        <dbReference type="ARBA" id="ARBA00022857"/>
    </source>
</evidence>
<evidence type="ECO:0000313" key="13">
    <source>
        <dbReference type="EMBL" id="QRN55934.1"/>
    </source>
</evidence>
<keyword evidence="7 9" id="KW-0414">Isoprene biosynthesis</keyword>
<dbReference type="Pfam" id="PF02670">
    <property type="entry name" value="DXP_reductoisom"/>
    <property type="match status" value="1"/>
</dbReference>
<dbReference type="InterPro" id="IPR013644">
    <property type="entry name" value="DXP_reductoisomerase_C"/>
</dbReference>
<keyword evidence="9" id="KW-0460">Magnesium</keyword>
<keyword evidence="14" id="KW-1185">Reference proteome</keyword>
<dbReference type="EMBL" id="CP064030">
    <property type="protein sequence ID" value="QRN55934.1"/>
    <property type="molecule type" value="Genomic_DNA"/>
</dbReference>
<reference evidence="13 14" key="1">
    <citation type="submission" date="2020-10" db="EMBL/GenBank/DDBJ databases">
        <title>Phylogeny of dyella-like bacteria.</title>
        <authorList>
            <person name="Fu J."/>
        </authorList>
    </citation>
    <scope>NUCLEOTIDE SEQUENCE [LARGE SCALE GENOMIC DNA]</scope>
    <source>
        <strain evidence="13 14">DHOB09</strain>
    </source>
</reference>
<dbReference type="SUPFAM" id="SSF55347">
    <property type="entry name" value="Glyceraldehyde-3-phosphate dehydrogenase-like, C-terminal domain"/>
    <property type="match status" value="1"/>
</dbReference>
<evidence type="ECO:0000256" key="2">
    <source>
        <dbReference type="ARBA" id="ARBA00006825"/>
    </source>
</evidence>
<dbReference type="Pfam" id="PF13288">
    <property type="entry name" value="DXPR_C"/>
    <property type="match status" value="1"/>
</dbReference>
<comment type="similarity">
    <text evidence="2 9">Belongs to the DXR family.</text>
</comment>
<dbReference type="InterPro" id="IPR003821">
    <property type="entry name" value="DXP_reductoisomerase"/>
</dbReference>
<dbReference type="Gene3D" id="3.40.50.720">
    <property type="entry name" value="NAD(P)-binding Rossmann-like Domain"/>
    <property type="match status" value="1"/>
</dbReference>
<comment type="function">
    <text evidence="9">Catalyzes the NADPH-dependent rearrangement and reduction of 1-deoxy-D-xylulose-5-phosphate (DXP) to 2-C-methyl-D-erythritol 4-phosphate (MEP).</text>
</comment>